<keyword evidence="2" id="KW-0813">Transport</keyword>
<dbReference type="SUPFAM" id="SSF50978">
    <property type="entry name" value="WD40 repeat-like"/>
    <property type="match status" value="1"/>
</dbReference>
<dbReference type="PANTHER" id="PTHR12894:SF27">
    <property type="entry name" value="TRANSFORMING GROWTH FACTOR-BETA RECEPTOR-ASSOCIATED PROTEIN 1"/>
    <property type="match status" value="1"/>
</dbReference>
<evidence type="ECO:0000259" key="6">
    <source>
        <dbReference type="PROSITE" id="PS50219"/>
    </source>
</evidence>
<organism evidence="7 8">
    <name type="scientific">Patiria miniata</name>
    <name type="common">Bat star</name>
    <name type="synonym">Asterina miniata</name>
    <dbReference type="NCBI Taxonomy" id="46514"/>
    <lineage>
        <taxon>Eukaryota</taxon>
        <taxon>Metazoa</taxon>
        <taxon>Echinodermata</taxon>
        <taxon>Eleutherozoa</taxon>
        <taxon>Asterozoa</taxon>
        <taxon>Asteroidea</taxon>
        <taxon>Valvatacea</taxon>
        <taxon>Valvatida</taxon>
        <taxon>Asterinidae</taxon>
        <taxon>Patiria</taxon>
    </lineage>
</organism>
<dbReference type="InterPro" id="IPR019453">
    <property type="entry name" value="VPS39/TGFA1_Znf"/>
</dbReference>
<accession>A0A913ZNR2</accession>
<dbReference type="InterPro" id="IPR036322">
    <property type="entry name" value="WD40_repeat_dom_sf"/>
</dbReference>
<dbReference type="PANTHER" id="PTHR12894">
    <property type="entry name" value="CNH DOMAIN CONTAINING"/>
    <property type="match status" value="1"/>
</dbReference>
<comment type="subcellular location">
    <subcellularLocation>
        <location evidence="1">Cytoplasm</location>
    </subcellularLocation>
</comment>
<dbReference type="InterPro" id="IPR001180">
    <property type="entry name" value="CNH_dom"/>
</dbReference>
<dbReference type="OrthoDB" id="10258882at2759"/>
<dbReference type="GO" id="GO:0006886">
    <property type="term" value="P:intracellular protein transport"/>
    <property type="evidence" value="ECO:0007669"/>
    <property type="project" value="UniProtKB-UniRule"/>
</dbReference>
<feature type="repeat" description="CHCR" evidence="5">
    <location>
        <begin position="556"/>
        <end position="724"/>
    </location>
</feature>
<dbReference type="AlphaFoldDB" id="A0A913ZNR2"/>
<evidence type="ECO:0000256" key="1">
    <source>
        <dbReference type="ARBA" id="ARBA00004496"/>
    </source>
</evidence>
<dbReference type="OMA" id="MFVTSEG"/>
<dbReference type="GeneID" id="119725359"/>
<evidence type="ECO:0000256" key="4">
    <source>
        <dbReference type="ARBA" id="ARBA00022927"/>
    </source>
</evidence>
<dbReference type="GO" id="GO:0005737">
    <property type="term" value="C:cytoplasm"/>
    <property type="evidence" value="ECO:0007669"/>
    <property type="project" value="UniProtKB-SubCell"/>
</dbReference>
<dbReference type="GO" id="GO:0034058">
    <property type="term" value="P:endosomal vesicle fusion"/>
    <property type="evidence" value="ECO:0007669"/>
    <property type="project" value="TreeGrafter"/>
</dbReference>
<keyword evidence="4" id="KW-0653">Protein transport</keyword>
<dbReference type="RefSeq" id="XP_038052686.1">
    <property type="nucleotide sequence ID" value="XM_038196758.1"/>
</dbReference>
<keyword evidence="3" id="KW-0963">Cytoplasm</keyword>
<keyword evidence="8" id="KW-1185">Reference proteome</keyword>
<dbReference type="Pfam" id="PF00780">
    <property type="entry name" value="CNH"/>
    <property type="match status" value="1"/>
</dbReference>
<reference evidence="7" key="1">
    <citation type="submission" date="2022-11" db="UniProtKB">
        <authorList>
            <consortium name="EnsemblMetazoa"/>
        </authorList>
    </citation>
    <scope>IDENTIFICATION</scope>
</reference>
<dbReference type="PROSITE" id="PS50236">
    <property type="entry name" value="CHCR"/>
    <property type="match status" value="1"/>
</dbReference>
<dbReference type="Pfam" id="PF10367">
    <property type="entry name" value="zf-Vps39_C"/>
    <property type="match status" value="1"/>
</dbReference>
<evidence type="ECO:0000256" key="5">
    <source>
        <dbReference type="PROSITE-ProRule" id="PRU01006"/>
    </source>
</evidence>
<dbReference type="GO" id="GO:0006914">
    <property type="term" value="P:autophagy"/>
    <property type="evidence" value="ECO:0007669"/>
    <property type="project" value="TreeGrafter"/>
</dbReference>
<evidence type="ECO:0000256" key="2">
    <source>
        <dbReference type="ARBA" id="ARBA00022448"/>
    </source>
</evidence>
<dbReference type="GO" id="GO:0016020">
    <property type="term" value="C:membrane"/>
    <property type="evidence" value="ECO:0007669"/>
    <property type="project" value="TreeGrafter"/>
</dbReference>
<dbReference type="Pfam" id="PF10366">
    <property type="entry name" value="Vps39_1"/>
    <property type="match status" value="1"/>
</dbReference>
<dbReference type="EnsemblMetazoa" id="XM_038196758.1">
    <property type="protein sequence ID" value="XP_038052686.1"/>
    <property type="gene ID" value="LOC119725359"/>
</dbReference>
<evidence type="ECO:0000256" key="3">
    <source>
        <dbReference type="ARBA" id="ARBA00022490"/>
    </source>
</evidence>
<dbReference type="InterPro" id="IPR032914">
    <property type="entry name" value="Vam6/VPS39/TRAP1"/>
</dbReference>
<proteinExistence type="predicted"/>
<dbReference type="InterPro" id="IPR000547">
    <property type="entry name" value="Clathrin_H-chain/VPS_repeat"/>
</dbReference>
<protein>
    <recommendedName>
        <fullName evidence="6">CNH domain-containing protein</fullName>
    </recommendedName>
</protein>
<sequence>MSVKAFELVPAIERLKLLGEKARTSIECIECCGKNLYIGTSDCFVIHFLIEEKTLANGKITYTSEKQSHKYLAVKKPIQQLKAASALTRILVLCDNVLTLLNMFNLEPILSGAKIKGVTAFCVNSNPRSSNPFSLEIAVTTRRRQVQVYNVTEDKVVLIKEINISDIPVNLSSDGYCICIAMTNQYMMANYNTGEMTDLFPYDADTTSPVIKRVGKEEFLLAGPSALGMFVTSAGISQRPPLKWSENIHGVSYLFPYVVAMDEEFLTVHSVLDQQQKQTIPFQSGKILGDFEGRILVASRKEVYALVPLPVEKQIQALLSDQRVEEALTLARNAKKLGLAKEKFHKLYQRIQQQAGFIELSQFHYEEAAQLFKDGLLDVRELISIFPNHLPSTSNFNRSSPLLHQFADISSVVRGSKERLCECKTFLAGYLDSIRGGELSIGYREEVDTALLKLYAETDPEKLIGLVSSENTCSLKDAPEVLQRFSRHHALGLLYRYHLDNEKALHTWARLCDGELKDDSFPGLEFVVDFLSRLSDHELVWRYVDWALQKDPNLGVKIFTDRSESEALTERMRPDTVIDYLHAYPMAVMRYLEHLVFTKKLEKEKYHTHLAVLYLDSVLKKDAGTPKTEMDLARSKLRHMLEESSLYRVQLILGKVRETEMFAETAILYGKLEEHDKALRILVYRLRDYGAAERYCRINSKGRDRAYRRRLFQILLGVYLDPLEGKKDSLIAPAIALLNSEDADFDASRVLQLIPENWSTALLSQFLTNTVRQSLHTARITKLQRMLARTENLNLKSAQIAQQRDPIYVGEERSCQVCNRPFLEPSFVRYPNGVVVHTQCAWNKAVCPVTGRLFSTRVGATKR</sequence>
<feature type="domain" description="CNH" evidence="6">
    <location>
        <begin position="23"/>
        <end position="295"/>
    </location>
</feature>
<dbReference type="Proteomes" id="UP000887568">
    <property type="component" value="Unplaced"/>
</dbReference>
<evidence type="ECO:0000313" key="8">
    <source>
        <dbReference type="Proteomes" id="UP000887568"/>
    </source>
</evidence>
<dbReference type="PROSITE" id="PS50219">
    <property type="entry name" value="CNH"/>
    <property type="match status" value="1"/>
</dbReference>
<name>A0A913ZNR2_PATMI</name>
<evidence type="ECO:0000313" key="7">
    <source>
        <dbReference type="EnsemblMetazoa" id="XP_038052686.1"/>
    </source>
</evidence>
<dbReference type="InterPro" id="IPR019452">
    <property type="entry name" value="VPS39/TGF_beta_rcpt-assoc_1"/>
</dbReference>